<organism evidence="2 4">
    <name type="scientific">Rhizophagus clarus</name>
    <dbReference type="NCBI Taxonomy" id="94130"/>
    <lineage>
        <taxon>Eukaryota</taxon>
        <taxon>Fungi</taxon>
        <taxon>Fungi incertae sedis</taxon>
        <taxon>Mucoromycota</taxon>
        <taxon>Glomeromycotina</taxon>
        <taxon>Glomeromycetes</taxon>
        <taxon>Glomerales</taxon>
        <taxon>Glomeraceae</taxon>
        <taxon>Rhizophagus</taxon>
    </lineage>
</organism>
<keyword evidence="4" id="KW-1185">Reference proteome</keyword>
<gene>
    <name evidence="3" type="ORF">RCL2_000603300</name>
    <name evidence="2" type="ORF">RclHR1_01520015</name>
</gene>
<dbReference type="SUPFAM" id="SSF54695">
    <property type="entry name" value="POZ domain"/>
    <property type="match status" value="1"/>
</dbReference>
<dbReference type="EMBL" id="BLAL01000040">
    <property type="protein sequence ID" value="GES78720.1"/>
    <property type="molecule type" value="Genomic_DNA"/>
</dbReference>
<dbReference type="EMBL" id="BEXD01000580">
    <property type="protein sequence ID" value="GBB88630.1"/>
    <property type="molecule type" value="Genomic_DNA"/>
</dbReference>
<dbReference type="AlphaFoldDB" id="A0A2Z6QEL6"/>
<evidence type="ECO:0000313" key="2">
    <source>
        <dbReference type="EMBL" id="GBB88630.1"/>
    </source>
</evidence>
<comment type="caution">
    <text evidence="2">The sequence shown here is derived from an EMBL/GenBank/DDBJ whole genome shotgun (WGS) entry which is preliminary data.</text>
</comment>
<dbReference type="InterPro" id="IPR000210">
    <property type="entry name" value="BTB/POZ_dom"/>
</dbReference>
<dbReference type="SMART" id="SM00225">
    <property type="entry name" value="BTB"/>
    <property type="match status" value="1"/>
</dbReference>
<dbReference type="Gene3D" id="2.60.120.920">
    <property type="match status" value="1"/>
</dbReference>
<name>A0A2Z6QEL6_9GLOM</name>
<dbReference type="Pfam" id="PF00651">
    <property type="entry name" value="BTB"/>
    <property type="match status" value="1"/>
</dbReference>
<dbReference type="InterPro" id="IPR013320">
    <property type="entry name" value="ConA-like_dom_sf"/>
</dbReference>
<dbReference type="Gene3D" id="3.30.710.10">
    <property type="entry name" value="Potassium Channel Kv1.1, Chain A"/>
    <property type="match status" value="1"/>
</dbReference>
<dbReference type="PROSITE" id="PS50097">
    <property type="entry name" value="BTB"/>
    <property type="match status" value="1"/>
</dbReference>
<reference evidence="3" key="2">
    <citation type="submission" date="2019-10" db="EMBL/GenBank/DDBJ databases">
        <title>Conservation and host-specific expression of non-tandemly repeated heterogenous ribosome RNA gene in arbuscular mycorrhizal fungi.</title>
        <authorList>
            <person name="Maeda T."/>
            <person name="Kobayashi Y."/>
            <person name="Nakagawa T."/>
            <person name="Ezawa T."/>
            <person name="Yamaguchi K."/>
            <person name="Bino T."/>
            <person name="Nishimoto Y."/>
            <person name="Shigenobu S."/>
            <person name="Kawaguchi M."/>
        </authorList>
    </citation>
    <scope>NUCLEOTIDE SEQUENCE</scope>
    <source>
        <strain evidence="3">HR1</strain>
    </source>
</reference>
<feature type="domain" description="BTB" evidence="1">
    <location>
        <begin position="28"/>
        <end position="92"/>
    </location>
</feature>
<sequence>MMVQNNSSPRGRSLERDFKKLIGDERFHDIHLKCSDGKTIRGCKAILATRSDVFNSSIFNESTKGNNLLSFNDIDSIAMKVVLEFLYTSKVEGLNVNNIVEVYYASIYFDLIDLQDHIIELMKRLSMNKDVNVGKKLLSECVKKFSIEVDNKMSQVLINWVAKNKLENCENDSLSLEGLRYLLEKTFDSQIPFATSEFNVWEYTFVKAIKEVIQNNKTLVKEILDKNSFSTCRPQEIEEIKSHLTPLINYINLKRMNGEEIEQRIEPFNIYPTEELKKGYSSILNGRGLGFIRGVPIFKWKNNKHNGSVFKISPAGGFIVEANGQPKSILGDLIFEGKGVYEWRFLIEKLCKTIYIGICEVNVDLSKGDQGYHGWVLGSDGYVYHEKNYTWYDARLKEWDNVTVHLDMKNKTCAFSVNNIKKQIVSEWNIPSQVCAVASLGHGSKLRIKSIKS</sequence>
<evidence type="ECO:0000259" key="1">
    <source>
        <dbReference type="PROSITE" id="PS50097"/>
    </source>
</evidence>
<dbReference type="OrthoDB" id="2312148at2759"/>
<dbReference type="SUPFAM" id="SSF49899">
    <property type="entry name" value="Concanavalin A-like lectins/glucanases"/>
    <property type="match status" value="1"/>
</dbReference>
<evidence type="ECO:0000313" key="4">
    <source>
        <dbReference type="Proteomes" id="UP000247702"/>
    </source>
</evidence>
<dbReference type="InterPro" id="IPR011333">
    <property type="entry name" value="SKP1/BTB/POZ_sf"/>
</dbReference>
<dbReference type="Proteomes" id="UP000615446">
    <property type="component" value="Unassembled WGS sequence"/>
</dbReference>
<dbReference type="InterPro" id="IPR043136">
    <property type="entry name" value="B30.2/SPRY_sf"/>
</dbReference>
<dbReference type="PANTHER" id="PTHR24413">
    <property type="entry name" value="SPECKLE-TYPE POZ PROTEIN"/>
    <property type="match status" value="1"/>
</dbReference>
<protein>
    <recommendedName>
        <fullName evidence="1">BTB domain-containing protein</fullName>
    </recommendedName>
</protein>
<dbReference type="CDD" id="cd18186">
    <property type="entry name" value="BTB_POZ_ZBTB_KLHL-like"/>
    <property type="match status" value="1"/>
</dbReference>
<evidence type="ECO:0000313" key="3">
    <source>
        <dbReference type="EMBL" id="GES78720.1"/>
    </source>
</evidence>
<accession>A0A2Z6QEL6</accession>
<reference evidence="2 4" key="1">
    <citation type="submission" date="2017-11" db="EMBL/GenBank/DDBJ databases">
        <title>The genome of Rhizophagus clarus HR1 reveals common genetic basis of auxotrophy among arbuscular mycorrhizal fungi.</title>
        <authorList>
            <person name="Kobayashi Y."/>
        </authorList>
    </citation>
    <scope>NUCLEOTIDE SEQUENCE [LARGE SCALE GENOMIC DNA]</scope>
    <source>
        <strain evidence="2 4">HR1</strain>
    </source>
</reference>
<dbReference type="Proteomes" id="UP000247702">
    <property type="component" value="Unassembled WGS sequence"/>
</dbReference>
<proteinExistence type="predicted"/>